<name>A0ABN8B669_CHISP</name>
<evidence type="ECO:0000256" key="1">
    <source>
        <dbReference type="SAM" id="MobiDB-lite"/>
    </source>
</evidence>
<evidence type="ECO:0008006" key="4">
    <source>
        <dbReference type="Google" id="ProtNLM"/>
    </source>
</evidence>
<proteinExistence type="predicted"/>
<dbReference type="PANTHER" id="PTHR46601:SF1">
    <property type="entry name" value="ADF-H DOMAIN-CONTAINING PROTEIN"/>
    <property type="match status" value="1"/>
</dbReference>
<organism evidence="2 3">
    <name type="scientific">Chilo suppressalis</name>
    <name type="common">Asiatic rice borer moth</name>
    <dbReference type="NCBI Taxonomy" id="168631"/>
    <lineage>
        <taxon>Eukaryota</taxon>
        <taxon>Metazoa</taxon>
        <taxon>Ecdysozoa</taxon>
        <taxon>Arthropoda</taxon>
        <taxon>Hexapoda</taxon>
        <taxon>Insecta</taxon>
        <taxon>Pterygota</taxon>
        <taxon>Neoptera</taxon>
        <taxon>Endopterygota</taxon>
        <taxon>Lepidoptera</taxon>
        <taxon>Glossata</taxon>
        <taxon>Ditrysia</taxon>
        <taxon>Pyraloidea</taxon>
        <taxon>Crambidae</taxon>
        <taxon>Crambinae</taxon>
        <taxon>Chilo</taxon>
    </lineage>
</organism>
<gene>
    <name evidence="2" type="ORF">CHILSU_LOCUS8218</name>
</gene>
<dbReference type="Proteomes" id="UP001153292">
    <property type="component" value="Chromosome 3"/>
</dbReference>
<evidence type="ECO:0000313" key="3">
    <source>
        <dbReference type="Proteomes" id="UP001153292"/>
    </source>
</evidence>
<reference evidence="2" key="1">
    <citation type="submission" date="2021-12" db="EMBL/GenBank/DDBJ databases">
        <authorList>
            <person name="King R."/>
        </authorList>
    </citation>
    <scope>NUCLEOTIDE SEQUENCE</scope>
</reference>
<keyword evidence="3" id="KW-1185">Reference proteome</keyword>
<feature type="region of interest" description="Disordered" evidence="1">
    <location>
        <begin position="274"/>
        <end position="311"/>
    </location>
</feature>
<protein>
    <recommendedName>
        <fullName evidence="4">DUF4371 domain-containing protein</fullName>
    </recommendedName>
</protein>
<accession>A0ABN8B669</accession>
<evidence type="ECO:0000313" key="2">
    <source>
        <dbReference type="EMBL" id="CAH0404869.1"/>
    </source>
</evidence>
<sequence length="355" mass="40183">MNHLNNIYHQYQAINSVKRQVDDETAMLHIDFAENYVSKYAEEVQAVHFGASKPQISLHTAVLYHFGELDSTITPFCTVSKNLRHDPVFICNNLKPIIKIIKDLHPNLKTMHFVSDGPSSQYRNKSMFFLMANFLAVKLNVQSLVWDYNEAGHGKDSPDGIGAIVKRIADQSVARGNDIANFEQLITCLYENCRGVQILSVDEENITEIEELMARSLTPTFKGTLNVHQITRSKNNPGLLRAQKLSCMDCRPHQICPHYEIGVISTETVHNRFESSIPSPPRNTKEVLPSSPPHSECTVTDYDSCHSSPERRSPAIYSFTVQQRVTLESQSESAVSLILLPSVPTEKCLYYKCRW</sequence>
<dbReference type="EMBL" id="OU963896">
    <property type="protein sequence ID" value="CAH0404869.1"/>
    <property type="molecule type" value="Genomic_DNA"/>
</dbReference>
<dbReference type="PANTHER" id="PTHR46601">
    <property type="entry name" value="ULP_PROTEASE DOMAIN-CONTAINING PROTEIN"/>
    <property type="match status" value="1"/>
</dbReference>